<dbReference type="Gene3D" id="2.40.50.100">
    <property type="match status" value="1"/>
</dbReference>
<dbReference type="NCBIfam" id="TIGR01764">
    <property type="entry name" value="excise"/>
    <property type="match status" value="1"/>
</dbReference>
<dbReference type="SUPFAM" id="SSF50331">
    <property type="entry name" value="MOP-like"/>
    <property type="match status" value="1"/>
</dbReference>
<evidence type="ECO:0000256" key="1">
    <source>
        <dbReference type="ARBA" id="ARBA00022505"/>
    </source>
</evidence>
<keyword evidence="1" id="KW-0500">Molybdenum</keyword>
<gene>
    <name evidence="3" type="ORF">SDC9_47610</name>
</gene>
<dbReference type="InterPro" id="IPR005116">
    <property type="entry name" value="Transp-assoc_OB_typ1"/>
</dbReference>
<sequence>MNDDMLYTPDEIAKKLKITKNTVYEMIKRGDLDAHRMGKHLRISNSQFEIYLLKSKGYENTYEATLTYDNEEIFANIRSVKIQVNTELDGNVLISIPSEDIILSKGIFISSARNVHKGIVTDIIVDGASVKVILDIGIPLVSLITKKSLDDMCIEKGIEVYAIFKTMSVKVYK</sequence>
<dbReference type="InterPro" id="IPR008995">
    <property type="entry name" value="Mo/tungstate-bd_C_term_dom"/>
</dbReference>
<evidence type="ECO:0000313" key="3">
    <source>
        <dbReference type="EMBL" id="MPM01370.1"/>
    </source>
</evidence>
<accession>A0A644WC50</accession>
<organism evidence="3">
    <name type="scientific">bioreactor metagenome</name>
    <dbReference type="NCBI Taxonomy" id="1076179"/>
    <lineage>
        <taxon>unclassified sequences</taxon>
        <taxon>metagenomes</taxon>
        <taxon>ecological metagenomes</taxon>
    </lineage>
</organism>
<dbReference type="PROSITE" id="PS51866">
    <property type="entry name" value="MOP"/>
    <property type="match status" value="1"/>
</dbReference>
<dbReference type="AlphaFoldDB" id="A0A644WC50"/>
<dbReference type="Pfam" id="PF03459">
    <property type="entry name" value="TOBE"/>
    <property type="match status" value="1"/>
</dbReference>
<dbReference type="InterPro" id="IPR010093">
    <property type="entry name" value="SinI_DNA-bd"/>
</dbReference>
<proteinExistence type="predicted"/>
<comment type="caution">
    <text evidence="3">The sequence shown here is derived from an EMBL/GenBank/DDBJ whole genome shotgun (WGS) entry which is preliminary data.</text>
</comment>
<dbReference type="GO" id="GO:0003677">
    <property type="term" value="F:DNA binding"/>
    <property type="evidence" value="ECO:0007669"/>
    <property type="project" value="InterPro"/>
</dbReference>
<dbReference type="GO" id="GO:0015689">
    <property type="term" value="P:molybdate ion transport"/>
    <property type="evidence" value="ECO:0007669"/>
    <property type="project" value="InterPro"/>
</dbReference>
<evidence type="ECO:0000259" key="2">
    <source>
        <dbReference type="PROSITE" id="PS51866"/>
    </source>
</evidence>
<dbReference type="EMBL" id="VSSQ01000791">
    <property type="protein sequence ID" value="MPM01370.1"/>
    <property type="molecule type" value="Genomic_DNA"/>
</dbReference>
<name>A0A644WC50_9ZZZZ</name>
<dbReference type="InterPro" id="IPR004606">
    <property type="entry name" value="Mop_domain"/>
</dbReference>
<dbReference type="Pfam" id="PF12728">
    <property type="entry name" value="HTH_17"/>
    <property type="match status" value="1"/>
</dbReference>
<feature type="domain" description="Mop" evidence="2">
    <location>
        <begin position="109"/>
        <end position="173"/>
    </location>
</feature>
<reference evidence="3" key="1">
    <citation type="submission" date="2019-08" db="EMBL/GenBank/DDBJ databases">
        <authorList>
            <person name="Kucharzyk K."/>
            <person name="Murdoch R.W."/>
            <person name="Higgins S."/>
            <person name="Loffler F."/>
        </authorList>
    </citation>
    <scope>NUCLEOTIDE SEQUENCE</scope>
</reference>
<protein>
    <recommendedName>
        <fullName evidence="2">Mop domain-containing protein</fullName>
    </recommendedName>
</protein>
<dbReference type="InterPro" id="IPR041657">
    <property type="entry name" value="HTH_17"/>
</dbReference>